<dbReference type="OrthoDB" id="74360at2759"/>
<dbReference type="InterPro" id="IPR036188">
    <property type="entry name" value="FAD/NAD-bd_sf"/>
</dbReference>
<dbReference type="PANTHER" id="PTHR42877">
    <property type="entry name" value="L-ORNITHINE N(5)-MONOOXYGENASE-RELATED"/>
    <property type="match status" value="1"/>
</dbReference>
<dbReference type="InterPro" id="IPR051209">
    <property type="entry name" value="FAD-bind_Monooxygenase_sf"/>
</dbReference>
<dbReference type="Gene3D" id="3.50.50.60">
    <property type="entry name" value="FAD/NAD(P)-binding domain"/>
    <property type="match status" value="2"/>
</dbReference>
<dbReference type="PANTHER" id="PTHR42877:SF4">
    <property type="entry name" value="FAD_NAD(P)-BINDING DOMAIN-CONTAINING PROTEIN-RELATED"/>
    <property type="match status" value="1"/>
</dbReference>
<accession>A0A8H7D1X1</accession>
<dbReference type="EMBL" id="JACAZH010000009">
    <property type="protein sequence ID" value="KAF7359004.1"/>
    <property type="molecule type" value="Genomic_DNA"/>
</dbReference>
<dbReference type="Pfam" id="PF13738">
    <property type="entry name" value="Pyr_redox_3"/>
    <property type="match status" value="1"/>
</dbReference>
<dbReference type="AlphaFoldDB" id="A0A8H7D1X1"/>
<dbReference type="Proteomes" id="UP000623467">
    <property type="component" value="Unassembled WGS sequence"/>
</dbReference>
<reference evidence="3" key="1">
    <citation type="submission" date="2020-05" db="EMBL/GenBank/DDBJ databases">
        <title>Mycena genomes resolve the evolution of fungal bioluminescence.</title>
        <authorList>
            <person name="Tsai I.J."/>
        </authorList>
    </citation>
    <scope>NUCLEOTIDE SEQUENCE</scope>
    <source>
        <strain evidence="3">160909Yilan</strain>
    </source>
</reference>
<proteinExistence type="inferred from homology"/>
<name>A0A8H7D1X1_9AGAR</name>
<evidence type="ECO:0000256" key="2">
    <source>
        <dbReference type="SAM" id="Phobius"/>
    </source>
</evidence>
<evidence type="ECO:0000256" key="1">
    <source>
        <dbReference type="ARBA" id="ARBA00010139"/>
    </source>
</evidence>
<sequence length="555" mass="63311">MADTANGWPFLYTNLVIPLTIIDQAMPQIVIIGAGVGGLAFAIALRRQLGFDDFIIYEKASDVGGTWRDNIYPGASSDVGMHFYSLSTDLNPEWRATHGSQPEMHDYWRKLTAKYNLYSRTVFNRLVTSAEWSNKDELYHIVSEDVVTGEQFTTTAKILISAIGILEIPNFPSIAGLSSFKGDMFHSARWNKAVDLRGKRVAVIGNGASATQFVPLISEDSSVQITEFCRTPNWFLPLPRGGYTPRWKWAFRNVPGAMRLHRFTLYLRSELMYRLVFANKFISSKFVNVAKHYITNTAPKEELGRLIPNYSPGCKRVIFDTNYLEALHRPNLKLNWDGIQSICEDGIITKKGDKLSFDVLIFCDRLHCGPVPTSCRRQYDSQDSPRLLRFTWRTHGVFGDHGPRFSQSVPLSRPEYRDRPHLGPTHRGTTVLLRQTGYIMQLIKPILNGSISSVDVKPSATDAYNDVIQARLSRSVFVECTSWYRAGGDGKVTSTFPGPMFLFGWWVRRPKWEDYNVKATTNEWELKLRYERLMALFNPMHYVAFLFGFFVWAIS</sequence>
<keyword evidence="2" id="KW-1133">Transmembrane helix</keyword>
<keyword evidence="4" id="KW-1185">Reference proteome</keyword>
<protein>
    <submittedName>
        <fullName evidence="3">Uncharacterized protein</fullName>
    </submittedName>
</protein>
<organism evidence="3 4">
    <name type="scientific">Mycena sanguinolenta</name>
    <dbReference type="NCBI Taxonomy" id="230812"/>
    <lineage>
        <taxon>Eukaryota</taxon>
        <taxon>Fungi</taxon>
        <taxon>Dikarya</taxon>
        <taxon>Basidiomycota</taxon>
        <taxon>Agaricomycotina</taxon>
        <taxon>Agaricomycetes</taxon>
        <taxon>Agaricomycetidae</taxon>
        <taxon>Agaricales</taxon>
        <taxon>Marasmiineae</taxon>
        <taxon>Mycenaceae</taxon>
        <taxon>Mycena</taxon>
    </lineage>
</organism>
<keyword evidence="2" id="KW-0812">Transmembrane</keyword>
<comment type="similarity">
    <text evidence="1">Belongs to the FAD-binding monooxygenase family.</text>
</comment>
<dbReference type="PRINTS" id="PR00368">
    <property type="entry name" value="FADPNR"/>
</dbReference>
<gene>
    <name evidence="3" type="ORF">MSAN_01241100</name>
</gene>
<comment type="caution">
    <text evidence="3">The sequence shown here is derived from an EMBL/GenBank/DDBJ whole genome shotgun (WGS) entry which is preliminary data.</text>
</comment>
<keyword evidence="2" id="KW-0472">Membrane</keyword>
<feature type="transmembrane region" description="Helical" evidence="2">
    <location>
        <begin position="533"/>
        <end position="554"/>
    </location>
</feature>
<dbReference type="SUPFAM" id="SSF51905">
    <property type="entry name" value="FAD/NAD(P)-binding domain"/>
    <property type="match status" value="2"/>
</dbReference>
<evidence type="ECO:0000313" key="3">
    <source>
        <dbReference type="EMBL" id="KAF7359004.1"/>
    </source>
</evidence>
<evidence type="ECO:0000313" key="4">
    <source>
        <dbReference type="Proteomes" id="UP000623467"/>
    </source>
</evidence>